<name>A0A409YJ27_9AGAR</name>
<proteinExistence type="predicted"/>
<reference evidence="1 2" key="1">
    <citation type="journal article" date="2018" name="Evol. Lett.">
        <title>Horizontal gene cluster transfer increased hallucinogenic mushroom diversity.</title>
        <authorList>
            <person name="Reynolds H.T."/>
            <person name="Vijayakumar V."/>
            <person name="Gluck-Thaler E."/>
            <person name="Korotkin H.B."/>
            <person name="Matheny P.B."/>
            <person name="Slot J.C."/>
        </authorList>
    </citation>
    <scope>NUCLEOTIDE SEQUENCE [LARGE SCALE GENOMIC DNA]</scope>
    <source>
        <strain evidence="1 2">SRW20</strain>
    </source>
</reference>
<dbReference type="AlphaFoldDB" id="A0A409YJ27"/>
<dbReference type="EMBL" id="NHYE01000793">
    <property type="protein sequence ID" value="PPR02994.1"/>
    <property type="molecule type" value="Genomic_DNA"/>
</dbReference>
<gene>
    <name evidence="1" type="ORF">CVT26_004931</name>
</gene>
<evidence type="ECO:0000313" key="1">
    <source>
        <dbReference type="EMBL" id="PPR02994.1"/>
    </source>
</evidence>
<protein>
    <submittedName>
        <fullName evidence="1">Uncharacterized protein</fullName>
    </submittedName>
</protein>
<dbReference type="InParanoid" id="A0A409YJ27"/>
<accession>A0A409YJ27</accession>
<sequence length="248" mass="28274">MDFPKKIYRLLTSLHTLGIHCALAERLRYRAPTDHQFLESLASYHQWEENVGQLRPMWKMTCTLSALFLSLSDNVNIELFPDQSQLTRDGKALCRTSADCRHGAGEHSQNGHTPFVFIRDSRAHDEQYVRRPAFKVRQKCTNKKKMGRGEYSLIHALLDIILSERYCAIIRLRIPPTPESPSTFGYVSLCRSRRPSVTMILTDQRDGNSGGAIARDGGTQAEKSVAYVVLLVFQAFWIYKVVQLLRSA</sequence>
<evidence type="ECO:0000313" key="2">
    <source>
        <dbReference type="Proteomes" id="UP000284706"/>
    </source>
</evidence>
<keyword evidence="2" id="KW-1185">Reference proteome</keyword>
<dbReference type="Proteomes" id="UP000284706">
    <property type="component" value="Unassembled WGS sequence"/>
</dbReference>
<comment type="caution">
    <text evidence="1">The sequence shown here is derived from an EMBL/GenBank/DDBJ whole genome shotgun (WGS) entry which is preliminary data.</text>
</comment>
<organism evidence="1 2">
    <name type="scientific">Gymnopilus dilepis</name>
    <dbReference type="NCBI Taxonomy" id="231916"/>
    <lineage>
        <taxon>Eukaryota</taxon>
        <taxon>Fungi</taxon>
        <taxon>Dikarya</taxon>
        <taxon>Basidiomycota</taxon>
        <taxon>Agaricomycotina</taxon>
        <taxon>Agaricomycetes</taxon>
        <taxon>Agaricomycetidae</taxon>
        <taxon>Agaricales</taxon>
        <taxon>Agaricineae</taxon>
        <taxon>Hymenogastraceae</taxon>
        <taxon>Gymnopilus</taxon>
    </lineage>
</organism>